<dbReference type="GO" id="GO:0004591">
    <property type="term" value="F:oxoglutarate dehydrogenase (succinyl-transferring) activity"/>
    <property type="evidence" value="ECO:0007669"/>
    <property type="project" value="UniProtKB-EC"/>
</dbReference>
<reference evidence="2" key="1">
    <citation type="submission" date="2013-08" db="EMBL/GenBank/DDBJ databases">
        <authorList>
            <person name="Mendez C."/>
            <person name="Richter M."/>
            <person name="Ferrer M."/>
            <person name="Sanchez J."/>
        </authorList>
    </citation>
    <scope>NUCLEOTIDE SEQUENCE</scope>
</reference>
<name>T1CWU5_9ZZZZ</name>
<protein>
    <submittedName>
        <fullName evidence="2">ABC transporter periplasmic-binding protein</fullName>
        <ecNumber evidence="2">1.2.4.2</ecNumber>
    </submittedName>
</protein>
<accession>T1CWU5</accession>
<keyword evidence="1" id="KW-0732">Signal</keyword>
<keyword evidence="2" id="KW-0560">Oxidoreductase</keyword>
<dbReference type="GO" id="GO:0030975">
    <property type="term" value="F:thiamine binding"/>
    <property type="evidence" value="ECO:0007669"/>
    <property type="project" value="InterPro"/>
</dbReference>
<sequence length="333" mass="35087">MASGIAVALVLAGVGVYIDLNPGGGGSCPTRFGSGGTLLTVYTYSSFLGGPCNTAALESVFGTFAEAHRATVHLVEPSGTLLYSLGHPIGPPADVVIGLDEVTATAALHDGLVVPYTSPALSEMVPGLAEELSPGSAATPYEYGYLGIDYNLTFNSAVGGAAAHLSLPEIADHPVWAENFLYENPTTSIVGEEFLVSEIAYYQSVLHRAWQPFWNATLPYAPQAIGWSEAFSEFSGPAGAPAFVVSYTTDPAYAAFSGTPGVYNSTAPWWNGSAYGWRTIYGAAIVHGSTHRALDEDLINWLLAPPVQSLLPTNEWEYPANSTVPLPSVFQYA</sequence>
<dbReference type="PANTHER" id="PTHR30006:SF2">
    <property type="entry name" value="ABC TRANSPORTER SUBSTRATE-BINDING PROTEIN"/>
    <property type="match status" value="1"/>
</dbReference>
<feature type="non-terminal residue" evidence="2">
    <location>
        <position position="333"/>
    </location>
</feature>
<dbReference type="InterPro" id="IPR005948">
    <property type="entry name" value="ThiB-like"/>
</dbReference>
<dbReference type="PANTHER" id="PTHR30006">
    <property type="entry name" value="THIAMINE-BINDING PERIPLASMIC PROTEIN-RELATED"/>
    <property type="match status" value="1"/>
</dbReference>
<dbReference type="NCBIfam" id="TIGR01254">
    <property type="entry name" value="sfuA"/>
    <property type="match status" value="1"/>
</dbReference>
<proteinExistence type="predicted"/>
<dbReference type="GO" id="GO:0015888">
    <property type="term" value="P:thiamine transport"/>
    <property type="evidence" value="ECO:0007669"/>
    <property type="project" value="InterPro"/>
</dbReference>
<dbReference type="SUPFAM" id="SSF53850">
    <property type="entry name" value="Periplasmic binding protein-like II"/>
    <property type="match status" value="1"/>
</dbReference>
<dbReference type="Gene3D" id="3.40.190.10">
    <property type="entry name" value="Periplasmic binding protein-like II"/>
    <property type="match status" value="2"/>
</dbReference>
<comment type="caution">
    <text evidence="2">The sequence shown here is derived from an EMBL/GenBank/DDBJ whole genome shotgun (WGS) entry which is preliminary data.</text>
</comment>
<evidence type="ECO:0000256" key="1">
    <source>
        <dbReference type="ARBA" id="ARBA00022729"/>
    </source>
</evidence>
<organism evidence="2">
    <name type="scientific">mine drainage metagenome</name>
    <dbReference type="NCBI Taxonomy" id="410659"/>
    <lineage>
        <taxon>unclassified sequences</taxon>
        <taxon>metagenomes</taxon>
        <taxon>ecological metagenomes</taxon>
    </lineage>
</organism>
<dbReference type="EC" id="1.2.4.2" evidence="2"/>
<gene>
    <name evidence="2" type="ORF">B1B_03101</name>
</gene>
<dbReference type="EMBL" id="AUZY01001883">
    <property type="protein sequence ID" value="EQD73664.1"/>
    <property type="molecule type" value="Genomic_DNA"/>
</dbReference>
<dbReference type="AlphaFoldDB" id="T1CWU5"/>
<evidence type="ECO:0000313" key="2">
    <source>
        <dbReference type="EMBL" id="EQD73664.1"/>
    </source>
</evidence>
<reference evidence="2" key="2">
    <citation type="journal article" date="2014" name="ISME J.">
        <title>Microbial stratification in low pH oxic and suboxic macroscopic growths along an acid mine drainage.</title>
        <authorList>
            <person name="Mendez-Garcia C."/>
            <person name="Mesa V."/>
            <person name="Sprenger R.R."/>
            <person name="Richter M."/>
            <person name="Diez M.S."/>
            <person name="Solano J."/>
            <person name="Bargiela R."/>
            <person name="Golyshina O.V."/>
            <person name="Manteca A."/>
            <person name="Ramos J.L."/>
            <person name="Gallego J.R."/>
            <person name="Llorente I."/>
            <person name="Martins Dos Santos V.A."/>
            <person name="Jensen O.N."/>
            <person name="Pelaez A.I."/>
            <person name="Sanchez J."/>
            <person name="Ferrer M."/>
        </authorList>
    </citation>
    <scope>NUCLEOTIDE SEQUENCE</scope>
</reference>